<evidence type="ECO:0000256" key="7">
    <source>
        <dbReference type="ARBA" id="ARBA00022989"/>
    </source>
</evidence>
<keyword evidence="3 12" id="KW-0813">Transport</keyword>
<dbReference type="CTD" id="4509"/>
<evidence type="ECO:0000256" key="2">
    <source>
        <dbReference type="ARBA" id="ARBA00008892"/>
    </source>
</evidence>
<evidence type="ECO:0000256" key="13">
    <source>
        <dbReference type="SAM" id="MobiDB-lite"/>
    </source>
</evidence>
<dbReference type="GO" id="GO:0045259">
    <property type="term" value="C:proton-transporting ATP synthase complex"/>
    <property type="evidence" value="ECO:0007669"/>
    <property type="project" value="UniProtKB-KW"/>
</dbReference>
<keyword evidence="7 14" id="KW-1133">Transmembrane helix</keyword>
<keyword evidence="9 12" id="KW-0496">Mitochondrion</keyword>
<keyword evidence="6 12" id="KW-0375">Hydrogen ion transport</keyword>
<dbReference type="AlphaFoldDB" id="A0A344AYY6"/>
<evidence type="ECO:0000256" key="3">
    <source>
        <dbReference type="ARBA" id="ARBA00022448"/>
    </source>
</evidence>
<proteinExistence type="inferred from homology"/>
<dbReference type="GO" id="GO:0015078">
    <property type="term" value="F:proton transmembrane transporter activity"/>
    <property type="evidence" value="ECO:0007669"/>
    <property type="project" value="InterPro"/>
</dbReference>
<evidence type="ECO:0000256" key="11">
    <source>
        <dbReference type="ARBA" id="ARBA00023310"/>
    </source>
</evidence>
<keyword evidence="5 12" id="KW-0812">Transmembrane</keyword>
<comment type="similarity">
    <text evidence="2 12">Belongs to the ATPase protein 8 family.</text>
</comment>
<feature type="region of interest" description="Disordered" evidence="13">
    <location>
        <begin position="33"/>
        <end position="55"/>
    </location>
</feature>
<name>A0A344AYY6_9AVES</name>
<organism evidence="15">
    <name type="scientific">Milvus migrans</name>
    <name type="common">black kite</name>
    <dbReference type="NCBI Taxonomy" id="52810"/>
    <lineage>
        <taxon>Eukaryota</taxon>
        <taxon>Metazoa</taxon>
        <taxon>Chordata</taxon>
        <taxon>Craniata</taxon>
        <taxon>Vertebrata</taxon>
        <taxon>Euteleostomi</taxon>
        <taxon>Archelosauria</taxon>
        <taxon>Archosauria</taxon>
        <taxon>Dinosauria</taxon>
        <taxon>Saurischia</taxon>
        <taxon>Theropoda</taxon>
        <taxon>Coelurosauria</taxon>
        <taxon>Aves</taxon>
        <taxon>Neognathae</taxon>
        <taxon>Neoaves</taxon>
        <taxon>Telluraves</taxon>
        <taxon>Accipitrimorphae</taxon>
        <taxon>Accipitriformes</taxon>
        <taxon>Accipitridae</taxon>
        <taxon>Accipitrinae</taxon>
        <taxon>Milvus</taxon>
    </lineage>
</organism>
<sequence>MPQLNPAPWFLIMLSTWLVFTLVMQPKLLPFTPTNNPSNKTATTTHTSSWNWPWT</sequence>
<dbReference type="GO" id="GO:0031966">
    <property type="term" value="C:mitochondrial membrane"/>
    <property type="evidence" value="ECO:0007669"/>
    <property type="project" value="UniProtKB-SubCell"/>
</dbReference>
<keyword evidence="10 14" id="KW-0472">Membrane</keyword>
<dbReference type="GeneID" id="37540574"/>
<comment type="subcellular location">
    <subcellularLocation>
        <location evidence="1 12">Mitochondrion membrane</location>
        <topology evidence="1 12">Single-pass membrane protein</topology>
    </subcellularLocation>
</comment>
<keyword evidence="11" id="KW-0066">ATP synthesis</keyword>
<evidence type="ECO:0000256" key="5">
    <source>
        <dbReference type="ARBA" id="ARBA00022692"/>
    </source>
</evidence>
<evidence type="ECO:0000256" key="1">
    <source>
        <dbReference type="ARBA" id="ARBA00004304"/>
    </source>
</evidence>
<evidence type="ECO:0000256" key="6">
    <source>
        <dbReference type="ARBA" id="ARBA00022781"/>
    </source>
</evidence>
<dbReference type="RefSeq" id="YP_009503704.1">
    <property type="nucleotide sequence ID" value="NC_038195.1"/>
</dbReference>
<dbReference type="PANTHER" id="PTHR39937:SF1">
    <property type="entry name" value="ATP SYNTHASE PROTEIN 8"/>
    <property type="match status" value="1"/>
</dbReference>
<evidence type="ECO:0000313" key="15">
    <source>
        <dbReference type="EMBL" id="AWX90856.1"/>
    </source>
</evidence>
<evidence type="ECO:0000256" key="4">
    <source>
        <dbReference type="ARBA" id="ARBA00022547"/>
    </source>
</evidence>
<dbReference type="InterPro" id="IPR050635">
    <property type="entry name" value="ATPase_protein_8"/>
</dbReference>
<protein>
    <recommendedName>
        <fullName evidence="12">ATP synthase complex subunit 8</fullName>
    </recommendedName>
</protein>
<keyword evidence="4 12" id="KW-0138">CF(0)</keyword>
<dbReference type="EMBL" id="MG930481">
    <property type="protein sequence ID" value="AWX90856.1"/>
    <property type="molecule type" value="Genomic_DNA"/>
</dbReference>
<dbReference type="InterPro" id="IPR001421">
    <property type="entry name" value="ATP8_metazoa"/>
</dbReference>
<accession>A0A344AYY6</accession>
<evidence type="ECO:0000256" key="8">
    <source>
        <dbReference type="ARBA" id="ARBA00023065"/>
    </source>
</evidence>
<gene>
    <name evidence="15" type="primary">ATP8</name>
</gene>
<feature type="transmembrane region" description="Helical" evidence="14">
    <location>
        <begin position="6"/>
        <end position="24"/>
    </location>
</feature>
<evidence type="ECO:0000256" key="9">
    <source>
        <dbReference type="ARBA" id="ARBA00023128"/>
    </source>
</evidence>
<keyword evidence="8 12" id="KW-0406">Ion transport</keyword>
<evidence type="ECO:0000256" key="12">
    <source>
        <dbReference type="RuleBase" id="RU003661"/>
    </source>
</evidence>
<reference evidence="15" key="1">
    <citation type="journal article" date="2018" name="Mitochondrial DNA Part B Resour">
        <title>The mitochondrial genome of Milvus migrans (Aves, Accipitriformes, Accipitridae), an endangered species from South Korea.</title>
        <authorList>
            <person name="Jeon H.S."/>
        </authorList>
    </citation>
    <scope>NUCLEOTIDE SEQUENCE</scope>
</reference>
<evidence type="ECO:0000256" key="10">
    <source>
        <dbReference type="ARBA" id="ARBA00023136"/>
    </source>
</evidence>
<evidence type="ECO:0000256" key="14">
    <source>
        <dbReference type="SAM" id="Phobius"/>
    </source>
</evidence>
<geneLocation type="mitochondrion" evidence="15"/>
<dbReference type="PANTHER" id="PTHR39937">
    <property type="entry name" value="ATP SYNTHASE PROTEIN 8"/>
    <property type="match status" value="1"/>
</dbReference>
<dbReference type="Pfam" id="PF00895">
    <property type="entry name" value="ATP-synt_8"/>
    <property type="match status" value="1"/>
</dbReference>
<dbReference type="GO" id="GO:0015986">
    <property type="term" value="P:proton motive force-driven ATP synthesis"/>
    <property type="evidence" value="ECO:0007669"/>
    <property type="project" value="InterPro"/>
</dbReference>